<evidence type="ECO:0000259" key="2">
    <source>
        <dbReference type="Pfam" id="PF03958"/>
    </source>
</evidence>
<dbReference type="Pfam" id="PF03958">
    <property type="entry name" value="Secretin_N"/>
    <property type="match status" value="1"/>
</dbReference>
<comment type="caution">
    <text evidence="3">The sequence shown here is derived from an EMBL/GenBank/DDBJ whole genome shotgun (WGS) entry which is preliminary data.</text>
</comment>
<evidence type="ECO:0000313" key="4">
    <source>
        <dbReference type="Proteomes" id="UP001549204"/>
    </source>
</evidence>
<evidence type="ECO:0000256" key="1">
    <source>
        <dbReference type="SAM" id="MobiDB-lite"/>
    </source>
</evidence>
<feature type="compositionally biased region" description="Basic and acidic residues" evidence="1">
    <location>
        <begin position="214"/>
        <end position="227"/>
    </location>
</feature>
<proteinExistence type="predicted"/>
<feature type="domain" description="NolW-like" evidence="2">
    <location>
        <begin position="110"/>
        <end position="172"/>
    </location>
</feature>
<dbReference type="InterPro" id="IPR005644">
    <property type="entry name" value="NolW-like"/>
</dbReference>
<organism evidence="3 4">
    <name type="scientific">Mesorhizobium robiniae</name>
    <dbReference type="NCBI Taxonomy" id="559315"/>
    <lineage>
        <taxon>Bacteria</taxon>
        <taxon>Pseudomonadati</taxon>
        <taxon>Pseudomonadota</taxon>
        <taxon>Alphaproteobacteria</taxon>
        <taxon>Hyphomicrobiales</taxon>
        <taxon>Phyllobacteriaceae</taxon>
        <taxon>Mesorhizobium</taxon>
    </lineage>
</organism>
<dbReference type="Proteomes" id="UP001549204">
    <property type="component" value="Unassembled WGS sequence"/>
</dbReference>
<accession>A0ABV2GX80</accession>
<protein>
    <submittedName>
        <fullName evidence="3">Type III secretion protein C</fullName>
    </submittedName>
</protein>
<feature type="region of interest" description="Disordered" evidence="1">
    <location>
        <begin position="201"/>
        <end position="227"/>
    </location>
</feature>
<evidence type="ECO:0000313" key="3">
    <source>
        <dbReference type="EMBL" id="MET3582888.1"/>
    </source>
</evidence>
<dbReference type="Gene3D" id="3.30.1370.120">
    <property type="match status" value="1"/>
</dbReference>
<keyword evidence="4" id="KW-1185">Reference proteome</keyword>
<dbReference type="RefSeq" id="WP_263806552.1">
    <property type="nucleotide sequence ID" value="NZ_JBEPMC010000014.1"/>
</dbReference>
<name>A0ABV2GX80_9HYPH</name>
<sequence length="227" mass="25050">MILHIFKKVLCVVFVVSTGNHLAHSATLSLPSTPYRYAVLDQELAAALQEFGNNLKIKISISGEVKGRIRGRMPDLPPRAFLDRLTDLYNLQWYFDGVELYVSSANEAQTRLLVLTPIRFDALKAALDALNISDERYVVRPAPGNALVMVSGPPRFVALVEQTFNALVAQAQAQPQAAAVEKPPQESVLLLFRGSSATVIRDGRQEGPYSSLPRQDDIVREPEPAQK</sequence>
<dbReference type="InterPro" id="IPR038591">
    <property type="entry name" value="NolW-like_sf"/>
</dbReference>
<gene>
    <name evidence="3" type="ORF">ABID19_005950</name>
</gene>
<reference evidence="3 4" key="1">
    <citation type="submission" date="2024-06" db="EMBL/GenBank/DDBJ databases">
        <title>Genomic Encyclopedia of Type Strains, Phase IV (KMG-IV): sequencing the most valuable type-strain genomes for metagenomic binning, comparative biology and taxonomic classification.</title>
        <authorList>
            <person name="Goeker M."/>
        </authorList>
    </citation>
    <scope>NUCLEOTIDE SEQUENCE [LARGE SCALE GENOMIC DNA]</scope>
    <source>
        <strain evidence="3 4">DSM 100022</strain>
    </source>
</reference>
<dbReference type="Gene3D" id="3.55.50.30">
    <property type="match status" value="1"/>
</dbReference>
<dbReference type="EMBL" id="JBEPMC010000014">
    <property type="protein sequence ID" value="MET3582888.1"/>
    <property type="molecule type" value="Genomic_DNA"/>
</dbReference>